<dbReference type="Proteomes" id="UP000559987">
    <property type="component" value="Unassembled WGS sequence"/>
</dbReference>
<sequence length="379" mass="42580">MATARRRKSLALIDRLRSEPYSFEFFQAVRLLEIATQQDSTEQYAKAPVAQHATPAKELVRFTASNKLSFAGADVLSLNTEVNGLESPDQEAQLRWLMNVSFFGQGGAQGVLPIRYTELILQELKNKNESLSDFIDIFNHRSISLYYQAWHKYRVPVNFERSKNQRSGHPDKFTQALLSLAGIGTSELQYRLPFSDEHIAGFAGSLSRSQRTADQLKSLVYQMFGLDIEIQQFKGQWQPLDQEVACQLPGPTNGLGVNNQLGVNSIIGTECYHAQSKFSVVVSPLPYKRFMELAPGTQKLESLKSLIRMSVGMELEFDIAVTTSNSQVPPTRLVDEPDYQPSLGWNSHLHSDSVLGIEPMNINLSHDMHMPEDGIPLYI</sequence>
<accession>A0A839UQM4</accession>
<dbReference type="EMBL" id="JACHXZ010000003">
    <property type="protein sequence ID" value="MBB3168800.1"/>
    <property type="molecule type" value="Genomic_DNA"/>
</dbReference>
<evidence type="ECO:0000313" key="2">
    <source>
        <dbReference type="Proteomes" id="UP000559987"/>
    </source>
</evidence>
<dbReference type="PANTHER" id="PTHR35564">
    <property type="match status" value="1"/>
</dbReference>
<reference evidence="1 2" key="1">
    <citation type="submission" date="2020-08" db="EMBL/GenBank/DDBJ databases">
        <title>Genomic Encyclopedia of Type Strains, Phase III (KMG-III): the genomes of soil and plant-associated and newly described type strains.</title>
        <authorList>
            <person name="Whitman W."/>
        </authorList>
    </citation>
    <scope>NUCLEOTIDE SEQUENCE [LARGE SCALE GENOMIC DNA]</scope>
    <source>
        <strain evidence="1 2">CECT 8571</strain>
    </source>
</reference>
<dbReference type="NCBIfam" id="TIGR03347">
    <property type="entry name" value="VI_chp_1"/>
    <property type="match status" value="1"/>
</dbReference>
<organism evidence="1 2">
    <name type="scientific">Simiduia aestuariiviva</name>
    <dbReference type="NCBI Taxonomy" id="1510459"/>
    <lineage>
        <taxon>Bacteria</taxon>
        <taxon>Pseudomonadati</taxon>
        <taxon>Pseudomonadota</taxon>
        <taxon>Gammaproteobacteria</taxon>
        <taxon>Cellvibrionales</taxon>
        <taxon>Cellvibrionaceae</taxon>
        <taxon>Simiduia</taxon>
    </lineage>
</organism>
<dbReference type="Pfam" id="PF06996">
    <property type="entry name" value="T6SS_TssG"/>
    <property type="match status" value="1"/>
</dbReference>
<comment type="caution">
    <text evidence="1">The sequence shown here is derived from an EMBL/GenBank/DDBJ whole genome shotgun (WGS) entry which is preliminary data.</text>
</comment>
<evidence type="ECO:0000313" key="1">
    <source>
        <dbReference type="EMBL" id="MBB3168800.1"/>
    </source>
</evidence>
<dbReference type="PANTHER" id="PTHR35564:SF4">
    <property type="entry name" value="CYTOPLASMIC PROTEIN"/>
    <property type="match status" value="1"/>
</dbReference>
<keyword evidence="2" id="KW-1185">Reference proteome</keyword>
<dbReference type="AlphaFoldDB" id="A0A839UQM4"/>
<protein>
    <submittedName>
        <fullName evidence="1">Type VI secretion system protein ImpH</fullName>
    </submittedName>
</protein>
<proteinExistence type="predicted"/>
<dbReference type="RefSeq" id="WP_183910316.1">
    <property type="nucleotide sequence ID" value="NZ_JACHXZ010000003.1"/>
</dbReference>
<name>A0A839UQM4_9GAMM</name>
<gene>
    <name evidence="1" type="ORF">FHS30_002008</name>
</gene>
<dbReference type="InterPro" id="IPR010732">
    <property type="entry name" value="T6SS_TssG-like"/>
</dbReference>